<dbReference type="EMBL" id="JABVXQ010000008">
    <property type="protein sequence ID" value="KAF6095104.1"/>
    <property type="molecule type" value="Genomic_DNA"/>
</dbReference>
<accession>A0A834DWQ5</accession>
<evidence type="ECO:0000313" key="2">
    <source>
        <dbReference type="Proteomes" id="UP000664940"/>
    </source>
</evidence>
<reference evidence="1 2" key="1">
    <citation type="journal article" date="2020" name="Nature">
        <title>Six reference-quality genomes reveal evolution of bat adaptations.</title>
        <authorList>
            <person name="Jebb D."/>
            <person name="Huang Z."/>
            <person name="Pippel M."/>
            <person name="Hughes G.M."/>
            <person name="Lavrichenko K."/>
            <person name="Devanna P."/>
            <person name="Winkler S."/>
            <person name="Jermiin L.S."/>
            <person name="Skirmuntt E.C."/>
            <person name="Katzourakis A."/>
            <person name="Burkitt-Gray L."/>
            <person name="Ray D.A."/>
            <person name="Sullivan K.A.M."/>
            <person name="Roscito J.G."/>
            <person name="Kirilenko B.M."/>
            <person name="Davalos L.M."/>
            <person name="Corthals A.P."/>
            <person name="Power M.L."/>
            <person name="Jones G."/>
            <person name="Ransome R.D."/>
            <person name="Dechmann D.K.N."/>
            <person name="Locatelli A.G."/>
            <person name="Puechmaille S.J."/>
            <person name="Fedrigo O."/>
            <person name="Jarvis E.D."/>
            <person name="Hiller M."/>
            <person name="Vernes S.C."/>
            <person name="Myers E.W."/>
            <person name="Teeling E.C."/>
        </authorList>
    </citation>
    <scope>NUCLEOTIDE SEQUENCE [LARGE SCALE GENOMIC DNA]</scope>
    <source>
        <strain evidence="1">Bat1K_MPI-CBG_1</strain>
    </source>
</reference>
<evidence type="ECO:0000313" key="1">
    <source>
        <dbReference type="EMBL" id="KAF6095104.1"/>
    </source>
</evidence>
<proteinExistence type="predicted"/>
<gene>
    <name evidence="1" type="ORF">HJG60_012076</name>
</gene>
<dbReference type="AlphaFoldDB" id="A0A834DWQ5"/>
<organism evidence="1 2">
    <name type="scientific">Phyllostomus discolor</name>
    <name type="common">pale spear-nosed bat</name>
    <dbReference type="NCBI Taxonomy" id="89673"/>
    <lineage>
        <taxon>Eukaryota</taxon>
        <taxon>Metazoa</taxon>
        <taxon>Chordata</taxon>
        <taxon>Craniata</taxon>
        <taxon>Vertebrata</taxon>
        <taxon>Euteleostomi</taxon>
        <taxon>Mammalia</taxon>
        <taxon>Eutheria</taxon>
        <taxon>Laurasiatheria</taxon>
        <taxon>Chiroptera</taxon>
        <taxon>Yangochiroptera</taxon>
        <taxon>Phyllostomidae</taxon>
        <taxon>Phyllostominae</taxon>
        <taxon>Phyllostomus</taxon>
    </lineage>
</organism>
<name>A0A834DWQ5_9CHIR</name>
<protein>
    <submittedName>
        <fullName evidence="1">Uncharacterized protein</fullName>
    </submittedName>
</protein>
<sequence length="155" mass="17291">MGSWTKGRASLNLFAPRYCLLEFSARFLQRVRCFLLPAAEGGQLWTPRTPSPLIDDALPGLAHPPLADRRPGSLGPCVGGSRPRGKSRTLWVCRPALPPWIYSQSTQPSACRSCRFRPARGSRPRTGSQQKYVVTMVWFLIHFSCSRVFESSSLV</sequence>
<dbReference type="Proteomes" id="UP000664940">
    <property type="component" value="Unassembled WGS sequence"/>
</dbReference>
<comment type="caution">
    <text evidence="1">The sequence shown here is derived from an EMBL/GenBank/DDBJ whole genome shotgun (WGS) entry which is preliminary data.</text>
</comment>